<reference evidence="2 3" key="1">
    <citation type="submission" date="2016-10" db="EMBL/GenBank/DDBJ databases">
        <authorList>
            <person name="de Groot N.N."/>
        </authorList>
    </citation>
    <scope>NUCLEOTIDE SEQUENCE [LARGE SCALE GENOMIC DNA]</scope>
    <source>
        <strain evidence="2 3">DSM 8423</strain>
    </source>
</reference>
<accession>A0A1H7VU25</accession>
<dbReference type="SUPFAM" id="SSF69118">
    <property type="entry name" value="AhpD-like"/>
    <property type="match status" value="1"/>
</dbReference>
<dbReference type="Proteomes" id="UP000198744">
    <property type="component" value="Unassembled WGS sequence"/>
</dbReference>
<dbReference type="RefSeq" id="WP_093882530.1">
    <property type="nucleotide sequence ID" value="NZ_FOBS01000004.1"/>
</dbReference>
<proteinExistence type="predicted"/>
<keyword evidence="3" id="KW-1185">Reference proteome</keyword>
<dbReference type="InterPro" id="IPR029032">
    <property type="entry name" value="AhpD-like"/>
</dbReference>
<dbReference type="Gene3D" id="1.20.1290.10">
    <property type="entry name" value="AhpD-like"/>
    <property type="match status" value="1"/>
</dbReference>
<dbReference type="InterPro" id="IPR003779">
    <property type="entry name" value="CMD-like"/>
</dbReference>
<dbReference type="OrthoDB" id="425264at2"/>
<sequence length="104" mass="11324">MTTELPKHYQSIKERFKEYGKAIDQLGKTVRQAGPIDEKTSHLIQLAAAAAIRSEGGVHSQARRAMDAGASREEVYHSLILLTSTIGFPNVAAAISWVDSMLGE</sequence>
<dbReference type="EMBL" id="FOBS01000004">
    <property type="protein sequence ID" value="SEM12317.1"/>
    <property type="molecule type" value="Genomic_DNA"/>
</dbReference>
<protein>
    <submittedName>
        <fullName evidence="2">Carboxymuconolactone decarboxylase family protein</fullName>
    </submittedName>
</protein>
<dbReference type="PANTHER" id="PTHR33930:SF2">
    <property type="entry name" value="BLR3452 PROTEIN"/>
    <property type="match status" value="1"/>
</dbReference>
<name>A0A1H7VU25_9BACT</name>
<evidence type="ECO:0000313" key="2">
    <source>
        <dbReference type="EMBL" id="SEM12317.1"/>
    </source>
</evidence>
<feature type="domain" description="Carboxymuconolactone decarboxylase-like" evidence="1">
    <location>
        <begin position="18"/>
        <end position="99"/>
    </location>
</feature>
<dbReference type="GO" id="GO:0051920">
    <property type="term" value="F:peroxiredoxin activity"/>
    <property type="evidence" value="ECO:0007669"/>
    <property type="project" value="InterPro"/>
</dbReference>
<evidence type="ECO:0000259" key="1">
    <source>
        <dbReference type="Pfam" id="PF02627"/>
    </source>
</evidence>
<evidence type="ECO:0000313" key="3">
    <source>
        <dbReference type="Proteomes" id="UP000198744"/>
    </source>
</evidence>
<organism evidence="2 3">
    <name type="scientific">Syntrophus gentianae</name>
    <dbReference type="NCBI Taxonomy" id="43775"/>
    <lineage>
        <taxon>Bacteria</taxon>
        <taxon>Pseudomonadati</taxon>
        <taxon>Thermodesulfobacteriota</taxon>
        <taxon>Syntrophia</taxon>
        <taxon>Syntrophales</taxon>
        <taxon>Syntrophaceae</taxon>
        <taxon>Syntrophus</taxon>
    </lineage>
</organism>
<dbReference type="STRING" id="43775.SAMN04489760_104177"/>
<dbReference type="PANTHER" id="PTHR33930">
    <property type="entry name" value="ALKYL HYDROPEROXIDE REDUCTASE AHPD"/>
    <property type="match status" value="1"/>
</dbReference>
<gene>
    <name evidence="2" type="ORF">SAMN04489760_104177</name>
</gene>
<dbReference type="AlphaFoldDB" id="A0A1H7VU25"/>
<dbReference type="Pfam" id="PF02627">
    <property type="entry name" value="CMD"/>
    <property type="match status" value="1"/>
</dbReference>